<evidence type="ECO:0000313" key="10">
    <source>
        <dbReference type="EMBL" id="BBM48457.1"/>
    </source>
</evidence>
<dbReference type="AlphaFoldDB" id="A0A134AET3"/>
<evidence type="ECO:0000313" key="13">
    <source>
        <dbReference type="Proteomes" id="UP000070483"/>
    </source>
</evidence>
<keyword evidence="7 8" id="KW-0472">Membrane</keyword>
<evidence type="ECO:0000313" key="12">
    <source>
        <dbReference type="EMBL" id="KXB66201.1"/>
    </source>
</evidence>
<evidence type="ECO:0000256" key="7">
    <source>
        <dbReference type="ARBA" id="ARBA00023136"/>
    </source>
</evidence>
<dbReference type="Pfam" id="PF00528">
    <property type="entry name" value="BPD_transp_1"/>
    <property type="match status" value="1"/>
</dbReference>
<dbReference type="PROSITE" id="PS50928">
    <property type="entry name" value="ABC_TM1"/>
    <property type="match status" value="1"/>
</dbReference>
<dbReference type="PATRIC" id="fig|157687.3.peg.1024"/>
<feature type="transmembrane region" description="Helical" evidence="8">
    <location>
        <begin position="195"/>
        <end position="221"/>
    </location>
</feature>
<dbReference type="EMBL" id="LSDD01000081">
    <property type="protein sequence ID" value="KXB66201.1"/>
    <property type="molecule type" value="Genomic_DNA"/>
</dbReference>
<evidence type="ECO:0000256" key="5">
    <source>
        <dbReference type="ARBA" id="ARBA00022970"/>
    </source>
</evidence>
<dbReference type="EMBL" id="AP019834">
    <property type="protein sequence ID" value="BBM48457.1"/>
    <property type="molecule type" value="Genomic_DNA"/>
</dbReference>
<reference evidence="11 15" key="4">
    <citation type="submission" date="2019-07" db="EMBL/GenBank/DDBJ databases">
        <title>Complete Genome Sequence of Leptotrichia wadei Strain JMUB3934.</title>
        <authorList>
            <person name="Watanabe S."/>
            <person name="Cui L."/>
        </authorList>
    </citation>
    <scope>NUCLEOTIDE SEQUENCE [LARGE SCALE GENOMIC DNA]</scope>
    <source>
        <strain evidence="11 15">JMUB3934</strain>
    </source>
</reference>
<reference evidence="13" key="2">
    <citation type="submission" date="2016-01" db="EMBL/GenBank/DDBJ databases">
        <authorList>
            <person name="Mitreva M."/>
            <person name="Pepin K.H."/>
            <person name="Mihindukulasuriya K.A."/>
            <person name="Fulton R."/>
            <person name="Fronick C."/>
            <person name="O'Laughlin M."/>
            <person name="Miner T."/>
            <person name="Herter B."/>
            <person name="Rosa B.A."/>
            <person name="Cordes M."/>
            <person name="Tomlinson C."/>
            <person name="Wollam A."/>
            <person name="Palsikar V.B."/>
            <person name="Mardis E.R."/>
            <person name="Wilson R.K."/>
        </authorList>
    </citation>
    <scope>NUCLEOTIDE SEQUENCE [LARGE SCALE GENOMIC DNA]</scope>
    <source>
        <strain evidence="13">KA00185</strain>
    </source>
</reference>
<dbReference type="RefSeq" id="WP_012806453.1">
    <property type="nucleotide sequence ID" value="NZ_AP019834.1"/>
</dbReference>
<dbReference type="NCBIfam" id="TIGR01726">
    <property type="entry name" value="HEQRo_perm_3TM"/>
    <property type="match status" value="1"/>
</dbReference>
<dbReference type="CDD" id="cd06261">
    <property type="entry name" value="TM_PBP2"/>
    <property type="match status" value="1"/>
</dbReference>
<evidence type="ECO:0000313" key="11">
    <source>
        <dbReference type="EMBL" id="BBM50745.1"/>
    </source>
</evidence>
<evidence type="ECO:0000256" key="4">
    <source>
        <dbReference type="ARBA" id="ARBA00022692"/>
    </source>
</evidence>
<dbReference type="InterPro" id="IPR035906">
    <property type="entry name" value="MetI-like_sf"/>
</dbReference>
<dbReference type="GO" id="GO:0015184">
    <property type="term" value="F:L-cystine transmembrane transporter activity"/>
    <property type="evidence" value="ECO:0007669"/>
    <property type="project" value="TreeGrafter"/>
</dbReference>
<dbReference type="FunFam" id="1.10.3720.10:FF:000006">
    <property type="entry name" value="Glutamate/aspartate ABC transporter, permease protein GltK"/>
    <property type="match status" value="1"/>
</dbReference>
<keyword evidence="5" id="KW-0029">Amino-acid transport</keyword>
<dbReference type="Proteomes" id="UP000070483">
    <property type="component" value="Unassembled WGS sequence"/>
</dbReference>
<dbReference type="Gene3D" id="1.10.3720.10">
    <property type="entry name" value="MetI-like"/>
    <property type="match status" value="1"/>
</dbReference>
<sequence>MNNNVPFLNWGFMVRAIPEILKALPMTLNIAIVTMIFSLILSFFIALVRINKIPVLTRLATIYVSFIRGTPLLVQIYLAYYGLPKILDYIHLKYGFNIDVNNIPAIIFVYVAFILNVSGYLSETFRAAIQSVDKGQVEAALSIGMTKWQAMRRIVLPQAIIITFPNFGNTFISLIKDSSLAFTVSIVEMMGKAKIISASGLDIFEAYIVVAGIYWVVCIIVEKVMGIVEKKLRVGGL</sequence>
<feature type="transmembrane region" description="Helical" evidence="8">
    <location>
        <begin position="103"/>
        <end position="121"/>
    </location>
</feature>
<dbReference type="GO" id="GO:0043190">
    <property type="term" value="C:ATP-binding cassette (ABC) transporter complex"/>
    <property type="evidence" value="ECO:0007669"/>
    <property type="project" value="InterPro"/>
</dbReference>
<evidence type="ECO:0000313" key="14">
    <source>
        <dbReference type="Proteomes" id="UP000321397"/>
    </source>
</evidence>
<evidence type="ECO:0000256" key="3">
    <source>
        <dbReference type="ARBA" id="ARBA00022475"/>
    </source>
</evidence>
<keyword evidence="13" id="KW-1185">Reference proteome</keyword>
<evidence type="ECO:0000256" key="2">
    <source>
        <dbReference type="ARBA" id="ARBA00022448"/>
    </source>
</evidence>
<evidence type="ECO:0000259" key="9">
    <source>
        <dbReference type="PROSITE" id="PS50928"/>
    </source>
</evidence>
<protein>
    <submittedName>
        <fullName evidence="12">ABC transporter, permease protein</fullName>
    </submittedName>
    <submittedName>
        <fullName evidence="10">Polar amino acid ABC transporter innermembrane protein</fullName>
    </submittedName>
</protein>
<dbReference type="OrthoDB" id="9787841at2"/>
<proteinExistence type="inferred from homology"/>
<feature type="transmembrane region" description="Helical" evidence="8">
    <location>
        <begin position="154"/>
        <end position="175"/>
    </location>
</feature>
<name>A0A134AET3_9FUSO</name>
<reference evidence="12" key="1">
    <citation type="submission" date="2016-01" db="EMBL/GenBank/DDBJ databases">
        <authorList>
            <person name="Oliw E.H."/>
        </authorList>
    </citation>
    <scope>NUCLEOTIDE SEQUENCE [LARGE SCALE GENOMIC DNA]</scope>
    <source>
        <strain evidence="12">KA00185</strain>
    </source>
</reference>
<dbReference type="STRING" id="157687.HMPREF3180_01029"/>
<dbReference type="Proteomes" id="UP000321397">
    <property type="component" value="Chromosome"/>
</dbReference>
<keyword evidence="6 8" id="KW-1133">Transmembrane helix</keyword>
<dbReference type="PANTHER" id="PTHR30614">
    <property type="entry name" value="MEMBRANE COMPONENT OF AMINO ACID ABC TRANSPORTER"/>
    <property type="match status" value="1"/>
</dbReference>
<dbReference type="PANTHER" id="PTHR30614:SF0">
    <property type="entry name" value="L-CYSTINE TRANSPORT SYSTEM PERMEASE PROTEIN TCYL"/>
    <property type="match status" value="1"/>
</dbReference>
<keyword evidence="2 8" id="KW-0813">Transport</keyword>
<accession>A0A134AET3</accession>
<gene>
    <name evidence="12" type="ORF">HMPREF3180_01029</name>
    <name evidence="10" type="ORF">JMUB3933_1973</name>
    <name evidence="11" type="ORF">JMUB3934_2057</name>
</gene>
<organism evidence="12 13">
    <name type="scientific">Leptotrichia wadei</name>
    <dbReference type="NCBI Taxonomy" id="157687"/>
    <lineage>
        <taxon>Bacteria</taxon>
        <taxon>Fusobacteriati</taxon>
        <taxon>Fusobacteriota</taxon>
        <taxon>Fusobacteriia</taxon>
        <taxon>Fusobacteriales</taxon>
        <taxon>Leptotrichiaceae</taxon>
        <taxon>Leptotrichia</taxon>
    </lineage>
</organism>
<dbReference type="InterPro" id="IPR000515">
    <property type="entry name" value="MetI-like"/>
</dbReference>
<feature type="domain" description="ABC transmembrane type-1" evidence="9">
    <location>
        <begin position="24"/>
        <end position="225"/>
    </location>
</feature>
<feature type="transmembrane region" description="Helical" evidence="8">
    <location>
        <begin position="60"/>
        <end position="83"/>
    </location>
</feature>
<feature type="transmembrane region" description="Helical" evidence="8">
    <location>
        <begin position="28"/>
        <end position="48"/>
    </location>
</feature>
<dbReference type="EMBL" id="AP019835">
    <property type="protein sequence ID" value="BBM50745.1"/>
    <property type="molecule type" value="Genomic_DNA"/>
</dbReference>
<evidence type="ECO:0000256" key="8">
    <source>
        <dbReference type="RuleBase" id="RU363032"/>
    </source>
</evidence>
<keyword evidence="3" id="KW-1003">Cell membrane</keyword>
<evidence type="ECO:0000256" key="6">
    <source>
        <dbReference type="ARBA" id="ARBA00022989"/>
    </source>
</evidence>
<keyword evidence="4 8" id="KW-0812">Transmembrane</keyword>
<dbReference type="InterPro" id="IPR043429">
    <property type="entry name" value="ArtM/GltK/GlnP/TcyL/YhdX-like"/>
</dbReference>
<dbReference type="SUPFAM" id="SSF161098">
    <property type="entry name" value="MetI-like"/>
    <property type="match status" value="1"/>
</dbReference>
<dbReference type="Proteomes" id="UP000321501">
    <property type="component" value="Chromosome"/>
</dbReference>
<comment type="similarity">
    <text evidence="8">Belongs to the binding-protein-dependent transport system permease family.</text>
</comment>
<evidence type="ECO:0000313" key="15">
    <source>
        <dbReference type="Proteomes" id="UP000321501"/>
    </source>
</evidence>
<reference evidence="10 14" key="3">
    <citation type="submission" date="2019-07" db="EMBL/GenBank/DDBJ databases">
        <title>Complete Genome Sequence of Leptotrichia wadei Strain JMUB3933.</title>
        <authorList>
            <person name="Watanabe S."/>
            <person name="Cui L."/>
        </authorList>
    </citation>
    <scope>NUCLEOTIDE SEQUENCE [LARGE SCALE GENOMIC DNA]</scope>
    <source>
        <strain evidence="10 14">JMUB3933</strain>
    </source>
</reference>
<evidence type="ECO:0000256" key="1">
    <source>
        <dbReference type="ARBA" id="ARBA00004651"/>
    </source>
</evidence>
<comment type="subcellular location">
    <subcellularLocation>
        <location evidence="1 8">Cell membrane</location>
        <topology evidence="1 8">Multi-pass membrane protein</topology>
    </subcellularLocation>
</comment>
<dbReference type="InterPro" id="IPR010065">
    <property type="entry name" value="AA_ABC_transptr_permease_3TM"/>
</dbReference>